<dbReference type="Gene3D" id="2.160.20.10">
    <property type="entry name" value="Single-stranded right-handed beta-helix, Pectin lyase-like"/>
    <property type="match status" value="1"/>
</dbReference>
<dbReference type="PANTHER" id="PTHR46708">
    <property type="entry name" value="TENASCIN"/>
    <property type="match status" value="1"/>
</dbReference>
<sequence length="528" mass="57743">MKRHILSILTLVAALALGTTALTSCDDPQETQDMVLDRVLSPTGLSARVSEQTNIVLAWNEMSGADSYEIEAYADSPDYDTRTPDVSATTTATMYTLTNLIGETTYYIRVRSIDAEDESRNSKWMTIERTTDPEQNMNKVKPGDILGTSVTLTWTPGIEVDKIICEPNTAGSTEPTVEYTLTAEDIANGSATVTGLTPETSYRATLKLGEKTRGYATFTTNIDFSDATVLTPDMDWVTAIKDAPAGSKLALAPGNYVLTDEKLKINGDIILGAQDPAAMPVLNTCIQLYNGATVTLSQIILDGTDTDGSQTLEFKDAMGYGDLSLKGCEIRNYTKGLLYINVAAVVNEITIDNCLIHHVECSGGDFIDSRKGGWNELNLINSTIYESAAKRDLIRFDDSSGSVSCSASTTIDKCTFYNVGNGEANYRIFYVRYKAGNTNTFTNNVVVNFNNKRGFGNDSKTVPATFKNNYYFNCHHLTAEEDGTGATFFDAEGTVLDSNPFKDPDNADFTITDEVLRSYQFGDPRWLN</sequence>
<dbReference type="EMBL" id="DXBE01000055">
    <property type="protein sequence ID" value="HIZ69711.1"/>
    <property type="molecule type" value="Genomic_DNA"/>
</dbReference>
<dbReference type="PROSITE" id="PS50853">
    <property type="entry name" value="FN3"/>
    <property type="match status" value="1"/>
</dbReference>
<dbReference type="InterPro" id="IPR032530">
    <property type="entry name" value="DUF4957"/>
</dbReference>
<dbReference type="PROSITE" id="PS51257">
    <property type="entry name" value="PROKAR_LIPOPROTEIN"/>
    <property type="match status" value="1"/>
</dbReference>
<dbReference type="InterPro" id="IPR036116">
    <property type="entry name" value="FN3_sf"/>
</dbReference>
<dbReference type="InterPro" id="IPR011050">
    <property type="entry name" value="Pectin_lyase_fold/virulence"/>
</dbReference>
<proteinExistence type="predicted"/>
<dbReference type="AlphaFoldDB" id="A0A9D2JWB5"/>
<evidence type="ECO:0000256" key="1">
    <source>
        <dbReference type="ARBA" id="ARBA00022737"/>
    </source>
</evidence>
<dbReference type="Pfam" id="PF16318">
    <property type="entry name" value="DUF4957"/>
    <property type="match status" value="1"/>
</dbReference>
<dbReference type="InterPro" id="IPR033427">
    <property type="entry name" value="DUF5123"/>
</dbReference>
<dbReference type="InterPro" id="IPR012334">
    <property type="entry name" value="Pectin_lyas_fold"/>
</dbReference>
<evidence type="ECO:0000313" key="5">
    <source>
        <dbReference type="Proteomes" id="UP000824055"/>
    </source>
</evidence>
<dbReference type="SUPFAM" id="SSF49265">
    <property type="entry name" value="Fibronectin type III"/>
    <property type="match status" value="1"/>
</dbReference>
<keyword evidence="2" id="KW-0732">Signal</keyword>
<dbReference type="Gene3D" id="2.60.40.10">
    <property type="entry name" value="Immunoglobulins"/>
    <property type="match status" value="2"/>
</dbReference>
<feature type="chain" id="PRO_5039268950" evidence="2">
    <location>
        <begin position="22"/>
        <end position="528"/>
    </location>
</feature>
<evidence type="ECO:0000313" key="4">
    <source>
        <dbReference type="EMBL" id="HIZ69711.1"/>
    </source>
</evidence>
<reference evidence="4" key="1">
    <citation type="journal article" date="2021" name="PeerJ">
        <title>Extensive microbial diversity within the chicken gut microbiome revealed by metagenomics and culture.</title>
        <authorList>
            <person name="Gilroy R."/>
            <person name="Ravi A."/>
            <person name="Getino M."/>
            <person name="Pursley I."/>
            <person name="Horton D.L."/>
            <person name="Alikhan N.F."/>
            <person name="Baker D."/>
            <person name="Gharbi K."/>
            <person name="Hall N."/>
            <person name="Watson M."/>
            <person name="Adriaenssens E.M."/>
            <person name="Foster-Nyarko E."/>
            <person name="Jarju S."/>
            <person name="Secka A."/>
            <person name="Antonio M."/>
            <person name="Oren A."/>
            <person name="Chaudhuri R.R."/>
            <person name="La Ragione R."/>
            <person name="Hildebrand F."/>
            <person name="Pallen M.J."/>
        </authorList>
    </citation>
    <scope>NUCLEOTIDE SEQUENCE</scope>
    <source>
        <strain evidence="4">ChiHecec3B27-8219</strain>
    </source>
</reference>
<dbReference type="Pfam" id="PF00041">
    <property type="entry name" value="fn3"/>
    <property type="match status" value="1"/>
</dbReference>
<gene>
    <name evidence="4" type="ORF">H9966_07525</name>
</gene>
<dbReference type="SMART" id="SM00060">
    <property type="entry name" value="FN3"/>
    <property type="match status" value="2"/>
</dbReference>
<name>A0A9D2JWB5_9BACT</name>
<protein>
    <submittedName>
        <fullName evidence="4">DUF4957 domain-containing protein</fullName>
    </submittedName>
</protein>
<dbReference type="InterPro" id="IPR013783">
    <property type="entry name" value="Ig-like_fold"/>
</dbReference>
<comment type="caution">
    <text evidence="4">The sequence shown here is derived from an EMBL/GenBank/DDBJ whole genome shotgun (WGS) entry which is preliminary data.</text>
</comment>
<keyword evidence="1" id="KW-0677">Repeat</keyword>
<dbReference type="InterPro" id="IPR003961">
    <property type="entry name" value="FN3_dom"/>
</dbReference>
<feature type="signal peptide" evidence="2">
    <location>
        <begin position="1"/>
        <end position="21"/>
    </location>
</feature>
<evidence type="ECO:0000256" key="2">
    <source>
        <dbReference type="SAM" id="SignalP"/>
    </source>
</evidence>
<dbReference type="Pfam" id="PF17161">
    <property type="entry name" value="DUF5123"/>
    <property type="match status" value="1"/>
</dbReference>
<evidence type="ECO:0000259" key="3">
    <source>
        <dbReference type="PROSITE" id="PS50853"/>
    </source>
</evidence>
<accession>A0A9D2JWB5</accession>
<organism evidence="4 5">
    <name type="scientific">Candidatus Prevotella avicola</name>
    <dbReference type="NCBI Taxonomy" id="2838738"/>
    <lineage>
        <taxon>Bacteria</taxon>
        <taxon>Pseudomonadati</taxon>
        <taxon>Bacteroidota</taxon>
        <taxon>Bacteroidia</taxon>
        <taxon>Bacteroidales</taxon>
        <taxon>Prevotellaceae</taxon>
        <taxon>Prevotella</taxon>
    </lineage>
</organism>
<feature type="domain" description="Fibronectin type-III" evidence="3">
    <location>
        <begin position="41"/>
        <end position="133"/>
    </location>
</feature>
<dbReference type="InterPro" id="IPR050991">
    <property type="entry name" value="ECM_Regulatory_Proteins"/>
</dbReference>
<dbReference type="Proteomes" id="UP000824055">
    <property type="component" value="Unassembled WGS sequence"/>
</dbReference>
<reference evidence="4" key="2">
    <citation type="submission" date="2021-04" db="EMBL/GenBank/DDBJ databases">
        <authorList>
            <person name="Gilroy R."/>
        </authorList>
    </citation>
    <scope>NUCLEOTIDE SEQUENCE</scope>
    <source>
        <strain evidence="4">ChiHecec3B27-8219</strain>
    </source>
</reference>
<dbReference type="PANTHER" id="PTHR46708:SF2">
    <property type="entry name" value="FIBRONECTIN TYPE-III DOMAIN-CONTAINING PROTEIN"/>
    <property type="match status" value="1"/>
</dbReference>
<dbReference type="SUPFAM" id="SSF51126">
    <property type="entry name" value="Pectin lyase-like"/>
    <property type="match status" value="1"/>
</dbReference>